<keyword evidence="1" id="KW-0812">Transmembrane</keyword>
<evidence type="ECO:0000313" key="2">
    <source>
        <dbReference type="EMBL" id="RIH92351.1"/>
    </source>
</evidence>
<dbReference type="OrthoDB" id="4557830at2"/>
<dbReference type="EMBL" id="QWLB01000021">
    <property type="protein sequence ID" value="RIH92351.1"/>
    <property type="molecule type" value="Genomic_DNA"/>
</dbReference>
<proteinExistence type="predicted"/>
<feature type="transmembrane region" description="Helical" evidence="1">
    <location>
        <begin position="9"/>
        <end position="27"/>
    </location>
</feature>
<dbReference type="Proteomes" id="UP000266178">
    <property type="component" value="Unassembled WGS sequence"/>
</dbReference>
<feature type="transmembrane region" description="Helical" evidence="1">
    <location>
        <begin position="60"/>
        <end position="81"/>
    </location>
</feature>
<comment type="caution">
    <text evidence="2">The sequence shown here is derived from an EMBL/GenBank/DDBJ whole genome shotgun (WGS) entry which is preliminary data.</text>
</comment>
<keyword evidence="3" id="KW-1185">Reference proteome</keyword>
<evidence type="ECO:0008006" key="4">
    <source>
        <dbReference type="Google" id="ProtNLM"/>
    </source>
</evidence>
<feature type="transmembrane region" description="Helical" evidence="1">
    <location>
        <begin position="33"/>
        <end position="53"/>
    </location>
</feature>
<reference evidence="2 3" key="1">
    <citation type="submission" date="2018-08" db="EMBL/GenBank/DDBJ databases">
        <title>Meiothermus granaticius genome AF-68 sequencing project.</title>
        <authorList>
            <person name="Da Costa M.S."/>
            <person name="Albuquerque L."/>
            <person name="Raposo P."/>
            <person name="Froufe H.J.C."/>
            <person name="Barroso C.S."/>
            <person name="Egas C."/>
        </authorList>
    </citation>
    <scope>NUCLEOTIDE SEQUENCE [LARGE SCALE GENOMIC DNA]</scope>
    <source>
        <strain evidence="2 3">AF-68</strain>
    </source>
</reference>
<protein>
    <recommendedName>
        <fullName evidence="4">DUF2568 domain-containing protein</fullName>
    </recommendedName>
</protein>
<name>A0A399FCF3_9DEIN</name>
<evidence type="ECO:0000313" key="3">
    <source>
        <dbReference type="Proteomes" id="UP000266178"/>
    </source>
</evidence>
<keyword evidence="1" id="KW-0472">Membrane</keyword>
<evidence type="ECO:0000256" key="1">
    <source>
        <dbReference type="SAM" id="Phobius"/>
    </source>
</evidence>
<dbReference type="RefSeq" id="WP_119357267.1">
    <property type="nucleotide sequence ID" value="NZ_BJXM01000008.1"/>
</dbReference>
<accession>A0A399FCF3</accession>
<dbReference type="Pfam" id="PF10823">
    <property type="entry name" value="DUF2568"/>
    <property type="match status" value="1"/>
</dbReference>
<dbReference type="AlphaFoldDB" id="A0A399FCF3"/>
<dbReference type="InterPro" id="IPR021214">
    <property type="entry name" value="DUF2568"/>
</dbReference>
<gene>
    <name evidence="2" type="ORF">Mgrana_01782</name>
</gene>
<organism evidence="2 3">
    <name type="scientific">Meiothermus granaticius NBRC 107808</name>
    <dbReference type="NCBI Taxonomy" id="1227551"/>
    <lineage>
        <taxon>Bacteria</taxon>
        <taxon>Thermotogati</taxon>
        <taxon>Deinococcota</taxon>
        <taxon>Deinococci</taxon>
        <taxon>Thermales</taxon>
        <taxon>Thermaceae</taxon>
        <taxon>Meiothermus</taxon>
    </lineage>
</organism>
<keyword evidence="1" id="KW-1133">Transmembrane helix</keyword>
<feature type="transmembrane region" description="Helical" evidence="1">
    <location>
        <begin position="87"/>
        <end position="108"/>
    </location>
</feature>
<sequence>MGSHPINLALRFLLEIAALLALGVWGWQKSEGWLRPLLAFGIPVVAAVLWATFRVPGDPGAAPVAVPGILRLIFELGLFALATWSLYSVQAVILAWIFGTIVVVHYIFSSDRILWLLKQ</sequence>